<evidence type="ECO:0000313" key="3">
    <source>
        <dbReference type="Proteomes" id="UP001177597"/>
    </source>
</evidence>
<keyword evidence="2" id="KW-0167">Capsid protein</keyword>
<protein>
    <submittedName>
        <fullName evidence="2">Spore coat protein U domain-containing protein</fullName>
    </submittedName>
</protein>
<evidence type="ECO:0000313" key="2">
    <source>
        <dbReference type="EMBL" id="WGL95393.1"/>
    </source>
</evidence>
<dbReference type="Proteomes" id="UP001177597">
    <property type="component" value="Chromosome"/>
</dbReference>
<feature type="domain" description="Spore coat protein U/FanG" evidence="1">
    <location>
        <begin position="1"/>
        <end position="159"/>
    </location>
</feature>
<gene>
    <name evidence="2" type="ORF">QE207_17430</name>
</gene>
<dbReference type="Pfam" id="PF05229">
    <property type="entry name" value="SCPU"/>
    <property type="match status" value="1"/>
</dbReference>
<name>A0AA95GFL0_9GAMM</name>
<accession>A0AA95GFL0</accession>
<evidence type="ECO:0000259" key="1">
    <source>
        <dbReference type="Pfam" id="PF05229"/>
    </source>
</evidence>
<dbReference type="AlphaFoldDB" id="A0AA95GFL0"/>
<proteinExistence type="predicted"/>
<dbReference type="InterPro" id="IPR007893">
    <property type="entry name" value="Spore_coat_U/FanG"/>
</dbReference>
<sequence>MNVNLVLTTACIVNGTNAPTGPVALGILDFGAHGTTFNTLQATLSNNGGSSFTVACSTGDPFTVILASSTNQPPAPTTVVGTAGNPPRYVKNTSDSTKGVYYSVYDAAAMTTALANGDTITPASTPSPGTNTYTLYGKIVGDGTNTGITAGTYTDVLTININY</sequence>
<dbReference type="SMART" id="SM00972">
    <property type="entry name" value="SCPU"/>
    <property type="match status" value="1"/>
</dbReference>
<organism evidence="2 3">
    <name type="scientific">Arsenophonus nasoniae</name>
    <name type="common">son-killer infecting Nasonia vitripennis</name>
    <dbReference type="NCBI Taxonomy" id="638"/>
    <lineage>
        <taxon>Bacteria</taxon>
        <taxon>Pseudomonadati</taxon>
        <taxon>Pseudomonadota</taxon>
        <taxon>Gammaproteobacteria</taxon>
        <taxon>Enterobacterales</taxon>
        <taxon>Morganellaceae</taxon>
        <taxon>Arsenophonus</taxon>
    </lineage>
</organism>
<reference evidence="2" key="1">
    <citation type="submission" date="2023-04" db="EMBL/GenBank/DDBJ databases">
        <title>Genome dynamics across the evolutionary transition to endosymbiosis.</title>
        <authorList>
            <person name="Siozios S."/>
            <person name="Nadal-Jimenez P."/>
            <person name="Azagi T."/>
            <person name="Sprong H."/>
            <person name="Frost C.L."/>
            <person name="Parratt S.R."/>
            <person name="Taylor G."/>
            <person name="Brettell L."/>
            <person name="Lew K.C."/>
            <person name="Croft L."/>
            <person name="King K.C."/>
            <person name="Brockhurst M.A."/>
            <person name="Hypsa V."/>
            <person name="Novakova E."/>
            <person name="Darby A.C."/>
            <person name="Hurst G.D.D."/>
        </authorList>
    </citation>
    <scope>NUCLEOTIDE SEQUENCE</scope>
    <source>
        <strain evidence="2">AIh</strain>
    </source>
</reference>
<dbReference type="RefSeq" id="WP_280629353.1">
    <property type="nucleotide sequence ID" value="NZ_CP123498.1"/>
</dbReference>
<dbReference type="EMBL" id="CP123498">
    <property type="protein sequence ID" value="WGL95393.1"/>
    <property type="molecule type" value="Genomic_DNA"/>
</dbReference>
<keyword evidence="2" id="KW-0946">Virion</keyword>